<dbReference type="Proteomes" id="UP000015106">
    <property type="component" value="Chromosome 4"/>
</dbReference>
<organism evidence="2 3">
    <name type="scientific">Triticum urartu</name>
    <name type="common">Red wild einkorn</name>
    <name type="synonym">Crithodium urartu</name>
    <dbReference type="NCBI Taxonomy" id="4572"/>
    <lineage>
        <taxon>Eukaryota</taxon>
        <taxon>Viridiplantae</taxon>
        <taxon>Streptophyta</taxon>
        <taxon>Embryophyta</taxon>
        <taxon>Tracheophyta</taxon>
        <taxon>Spermatophyta</taxon>
        <taxon>Magnoliopsida</taxon>
        <taxon>Liliopsida</taxon>
        <taxon>Poales</taxon>
        <taxon>Poaceae</taxon>
        <taxon>BOP clade</taxon>
        <taxon>Pooideae</taxon>
        <taxon>Triticodae</taxon>
        <taxon>Triticeae</taxon>
        <taxon>Triticinae</taxon>
        <taxon>Triticum</taxon>
    </lineage>
</organism>
<evidence type="ECO:0000313" key="2">
    <source>
        <dbReference type="EnsemblPlants" id="TuG1812G0400001917.01.T01"/>
    </source>
</evidence>
<dbReference type="EnsemblPlants" id="TuG1812G0400001917.01.T01">
    <property type="protein sequence ID" value="TuG1812G0400001917.01.T01"/>
    <property type="gene ID" value="TuG1812G0400001917.01"/>
</dbReference>
<feature type="compositionally biased region" description="Basic and acidic residues" evidence="1">
    <location>
        <begin position="24"/>
        <end position="34"/>
    </location>
</feature>
<reference evidence="3" key="1">
    <citation type="journal article" date="2013" name="Nature">
        <title>Draft genome of the wheat A-genome progenitor Triticum urartu.</title>
        <authorList>
            <person name="Ling H.Q."/>
            <person name="Zhao S."/>
            <person name="Liu D."/>
            <person name="Wang J."/>
            <person name="Sun H."/>
            <person name="Zhang C."/>
            <person name="Fan H."/>
            <person name="Li D."/>
            <person name="Dong L."/>
            <person name="Tao Y."/>
            <person name="Gao C."/>
            <person name="Wu H."/>
            <person name="Li Y."/>
            <person name="Cui Y."/>
            <person name="Guo X."/>
            <person name="Zheng S."/>
            <person name="Wang B."/>
            <person name="Yu K."/>
            <person name="Liang Q."/>
            <person name="Yang W."/>
            <person name="Lou X."/>
            <person name="Chen J."/>
            <person name="Feng M."/>
            <person name="Jian J."/>
            <person name="Zhang X."/>
            <person name="Luo G."/>
            <person name="Jiang Y."/>
            <person name="Liu J."/>
            <person name="Wang Z."/>
            <person name="Sha Y."/>
            <person name="Zhang B."/>
            <person name="Wu H."/>
            <person name="Tang D."/>
            <person name="Shen Q."/>
            <person name="Xue P."/>
            <person name="Zou S."/>
            <person name="Wang X."/>
            <person name="Liu X."/>
            <person name="Wang F."/>
            <person name="Yang Y."/>
            <person name="An X."/>
            <person name="Dong Z."/>
            <person name="Zhang K."/>
            <person name="Zhang X."/>
            <person name="Luo M.C."/>
            <person name="Dvorak J."/>
            <person name="Tong Y."/>
            <person name="Wang J."/>
            <person name="Yang H."/>
            <person name="Li Z."/>
            <person name="Wang D."/>
            <person name="Zhang A."/>
            <person name="Wang J."/>
        </authorList>
    </citation>
    <scope>NUCLEOTIDE SEQUENCE</scope>
    <source>
        <strain evidence="3">cv. G1812</strain>
    </source>
</reference>
<sequence length="223" mass="24674">MAQHCANYRVQITKKGMDVPPFVTEEHSPLKDLRNTSMDGSANLKDNQTNNPNTNDTKRKSVQSWYGRMSDEKKAEYNMKRRISRQQKKVATLDCASQDQFSQKFVSLLRIVQPTPFSDIINTHTKGTCVTSTASISANTPQMHTSDTCVTSAAPISANTPQTPASAGASANKQGGKTWYANLSDEKKAEHLRKLRMAREQKRTAALVLNVDVPQSSTQQGDL</sequence>
<reference evidence="2" key="3">
    <citation type="submission" date="2022-06" db="UniProtKB">
        <authorList>
            <consortium name="EnsemblPlants"/>
        </authorList>
    </citation>
    <scope>IDENTIFICATION</scope>
</reference>
<dbReference type="Gramene" id="TuG1812G0400001917.01.T01">
    <property type="protein sequence ID" value="TuG1812G0400001917.01.T01"/>
    <property type="gene ID" value="TuG1812G0400001917.01"/>
</dbReference>
<proteinExistence type="predicted"/>
<evidence type="ECO:0000313" key="3">
    <source>
        <dbReference type="Proteomes" id="UP000015106"/>
    </source>
</evidence>
<keyword evidence="3" id="KW-1185">Reference proteome</keyword>
<evidence type="ECO:0000256" key="1">
    <source>
        <dbReference type="SAM" id="MobiDB-lite"/>
    </source>
</evidence>
<dbReference type="AlphaFoldDB" id="A0A8R7Q305"/>
<accession>A0A8R7Q305</accession>
<feature type="region of interest" description="Disordered" evidence="1">
    <location>
        <begin position="19"/>
        <end position="65"/>
    </location>
</feature>
<reference evidence="2" key="2">
    <citation type="submission" date="2018-03" db="EMBL/GenBank/DDBJ databases">
        <title>The Triticum urartu genome reveals the dynamic nature of wheat genome evolution.</title>
        <authorList>
            <person name="Ling H."/>
            <person name="Ma B."/>
            <person name="Shi X."/>
            <person name="Liu H."/>
            <person name="Dong L."/>
            <person name="Sun H."/>
            <person name="Cao Y."/>
            <person name="Gao Q."/>
            <person name="Zheng S."/>
            <person name="Li Y."/>
            <person name="Yu Y."/>
            <person name="Du H."/>
            <person name="Qi M."/>
            <person name="Li Y."/>
            <person name="Yu H."/>
            <person name="Cui Y."/>
            <person name="Wang N."/>
            <person name="Chen C."/>
            <person name="Wu H."/>
            <person name="Zhao Y."/>
            <person name="Zhang J."/>
            <person name="Li Y."/>
            <person name="Zhou W."/>
            <person name="Zhang B."/>
            <person name="Hu W."/>
            <person name="Eijk M."/>
            <person name="Tang J."/>
            <person name="Witsenboer H."/>
            <person name="Zhao S."/>
            <person name="Li Z."/>
            <person name="Zhang A."/>
            <person name="Wang D."/>
            <person name="Liang C."/>
        </authorList>
    </citation>
    <scope>NUCLEOTIDE SEQUENCE [LARGE SCALE GENOMIC DNA]</scope>
    <source>
        <strain evidence="2">cv. G1812</strain>
    </source>
</reference>
<feature type="compositionally biased region" description="Low complexity" evidence="1">
    <location>
        <begin position="43"/>
        <end position="55"/>
    </location>
</feature>
<protein>
    <submittedName>
        <fullName evidence="2">Uncharacterized protein</fullName>
    </submittedName>
</protein>
<name>A0A8R7Q305_TRIUA</name>